<evidence type="ECO:0000313" key="2">
    <source>
        <dbReference type="EMBL" id="KJL43767.1"/>
    </source>
</evidence>
<evidence type="ECO:0000256" key="1">
    <source>
        <dbReference type="SAM" id="MobiDB-lite"/>
    </source>
</evidence>
<feature type="compositionally biased region" description="Low complexity" evidence="1">
    <location>
        <begin position="323"/>
        <end position="333"/>
    </location>
</feature>
<feature type="compositionally biased region" description="Gly residues" evidence="1">
    <location>
        <begin position="375"/>
        <end position="401"/>
    </location>
</feature>
<dbReference type="EMBL" id="JYIY01000041">
    <property type="protein sequence ID" value="KJL43767.1"/>
    <property type="molecule type" value="Genomic_DNA"/>
</dbReference>
<feature type="compositionally biased region" description="Low complexity" evidence="1">
    <location>
        <begin position="352"/>
        <end position="374"/>
    </location>
</feature>
<name>A0A0F0LXW2_9MICO</name>
<dbReference type="Proteomes" id="UP000033451">
    <property type="component" value="Unassembled WGS sequence"/>
</dbReference>
<feature type="compositionally biased region" description="Low complexity" evidence="1">
    <location>
        <begin position="182"/>
        <end position="222"/>
    </location>
</feature>
<feature type="region of interest" description="Disordered" evidence="1">
    <location>
        <begin position="347"/>
        <end position="426"/>
    </location>
</feature>
<reference evidence="2 3" key="1">
    <citation type="submission" date="2015-02" db="EMBL/GenBank/DDBJ databases">
        <title>Draft genome sequences of ten Microbacterium spp. with emphasis on heavy metal contaminated environments.</title>
        <authorList>
            <person name="Corretto E."/>
        </authorList>
    </citation>
    <scope>NUCLEOTIDE SEQUENCE [LARGE SCALE GENOMIC DNA]</scope>
    <source>
        <strain evidence="2 3">DSM 18659</strain>
    </source>
</reference>
<dbReference type="RefSeq" id="WP_045245932.1">
    <property type="nucleotide sequence ID" value="NZ_JYIY01000041.1"/>
</dbReference>
<keyword evidence="3" id="KW-1185">Reference proteome</keyword>
<dbReference type="PATRIC" id="fig|400772.4.peg.210"/>
<sequence length="426" mass="40581">MSNPGPYEQRLIQLAQVGDWSQANLPQLQSLLPDLATVLRAASDDNGLTGQASLAASETLRTSATAIDQLTAAIGVFQAAITQANAVRESARSALAALPNGSLDGTQEALVRGAATGLTLPLGPISVIAGPFAVDQINQWMSSQREAAAHKAVTAASSGITASMSDQPRFPLLSADGFSRFTLDTAPDGTDTPATPPARTSTTHTANTVTAPPVPTAATVPGVTDHTVQTGDGSWTGGNDIVLTPDGPLGSGGTSFAPGTVIGSGAGTGLQGGASTLTPATPGGFGAGAGIAGAAMLGAGARYAGAGLTAVATADATPGAGAFAGGRRAASSSGSGGLGADARSGSGGLLGGARSSGAGAATAAPTETSGTRSGAAGGMLGGGAPGSANGGGKRGGRGLGGPVAPKLEEDVDLGPRSEGAGAGGRA</sequence>
<feature type="region of interest" description="Disordered" evidence="1">
    <location>
        <begin position="323"/>
        <end position="342"/>
    </location>
</feature>
<dbReference type="STRING" id="400772.RR49_00187"/>
<accession>A0A0F0LXW2</accession>
<gene>
    <name evidence="2" type="ORF">RR49_00187</name>
</gene>
<dbReference type="OrthoDB" id="5082079at2"/>
<dbReference type="AlphaFoldDB" id="A0A0F0LXW2"/>
<feature type="region of interest" description="Disordered" evidence="1">
    <location>
        <begin position="181"/>
        <end position="222"/>
    </location>
</feature>
<evidence type="ECO:0000313" key="3">
    <source>
        <dbReference type="Proteomes" id="UP000033451"/>
    </source>
</evidence>
<proteinExistence type="predicted"/>
<comment type="caution">
    <text evidence="2">The sequence shown here is derived from an EMBL/GenBank/DDBJ whole genome shotgun (WGS) entry which is preliminary data.</text>
</comment>
<protein>
    <submittedName>
        <fullName evidence="2">Uncharacterized protein</fullName>
    </submittedName>
</protein>
<organism evidence="2 3">
    <name type="scientific">Microbacterium ginsengisoli</name>
    <dbReference type="NCBI Taxonomy" id="400772"/>
    <lineage>
        <taxon>Bacteria</taxon>
        <taxon>Bacillati</taxon>
        <taxon>Actinomycetota</taxon>
        <taxon>Actinomycetes</taxon>
        <taxon>Micrococcales</taxon>
        <taxon>Microbacteriaceae</taxon>
        <taxon>Microbacterium</taxon>
    </lineage>
</organism>